<evidence type="ECO:0000313" key="2">
    <source>
        <dbReference type="EMBL" id="URJ27549.1"/>
    </source>
</evidence>
<feature type="region of interest" description="Disordered" evidence="1">
    <location>
        <begin position="36"/>
        <end position="136"/>
    </location>
</feature>
<dbReference type="RefSeq" id="WP_250249997.1">
    <property type="nucleotide sequence ID" value="NZ_CP097751.1"/>
</dbReference>
<evidence type="ECO:0000256" key="1">
    <source>
        <dbReference type="SAM" id="MobiDB-lite"/>
    </source>
</evidence>
<protein>
    <submittedName>
        <fullName evidence="2">Uncharacterized protein</fullName>
    </submittedName>
</protein>
<feature type="compositionally biased region" description="Polar residues" evidence="1">
    <location>
        <begin position="36"/>
        <end position="53"/>
    </location>
</feature>
<feature type="compositionally biased region" description="Basic and acidic residues" evidence="1">
    <location>
        <begin position="74"/>
        <end position="84"/>
    </location>
</feature>
<feature type="compositionally biased region" description="Polar residues" evidence="1">
    <location>
        <begin position="85"/>
        <end position="117"/>
    </location>
</feature>
<evidence type="ECO:0000313" key="3">
    <source>
        <dbReference type="Proteomes" id="UP001056323"/>
    </source>
</evidence>
<proteinExistence type="predicted"/>
<dbReference type="KEGG" id="bhb:M9394_03315"/>
<dbReference type="AlphaFoldDB" id="A0AAE9L615"/>
<name>A0AAE9L615_9ENTR</name>
<sequence length="136" mass="15526">MIVSLLLYKHIIKKQQQYATKIANNKNSINTFIHNSNQKIEKNNNIQDQSNRFKLTEPQPPLAGSTLPNTPKKKNQDQSHRFKLTETQPQLAGSTLPNTPKQKNQDQSNRFKLTETQPPLAGSKLPNTPKKKNQDQ</sequence>
<accession>A0AAE9L615</accession>
<dbReference type="Proteomes" id="UP001056323">
    <property type="component" value="Chromosome"/>
</dbReference>
<reference evidence="2" key="1">
    <citation type="submission" date="2022-05" db="EMBL/GenBank/DDBJ databases">
        <title>Impact of host demography and evolutionary history on endosymbiont molecular evolution: a test in carpenter ants (Genus Camponotus) and their Blochmannia endosymbionts.</title>
        <authorList>
            <person name="Manthey J.D."/>
            <person name="Giron J.C."/>
            <person name="Hruska J.P."/>
        </authorList>
    </citation>
    <scope>NUCLEOTIDE SEQUENCE</scope>
    <source>
        <strain evidence="2">C-049</strain>
    </source>
</reference>
<dbReference type="EMBL" id="CP097751">
    <property type="protein sequence ID" value="URJ27549.1"/>
    <property type="molecule type" value="Genomic_DNA"/>
</dbReference>
<organism evidence="2 3">
    <name type="scientific">Candidatus Blochmanniella camponoti</name>
    <dbReference type="NCBI Taxonomy" id="108080"/>
    <lineage>
        <taxon>Bacteria</taxon>
        <taxon>Pseudomonadati</taxon>
        <taxon>Pseudomonadota</taxon>
        <taxon>Gammaproteobacteria</taxon>
        <taxon>Enterobacterales</taxon>
        <taxon>Enterobacteriaceae</taxon>
        <taxon>ant endosymbionts</taxon>
        <taxon>Candidatus Blochmanniella</taxon>
    </lineage>
</organism>
<gene>
    <name evidence="2" type="ORF">M9394_03315</name>
</gene>